<name>A0A271J0N1_9BACT</name>
<sequence length="411" mass="42088">MALHPDSRAVHAGRDDLRRLGVHAPPIDLSTTYPFESLDDAVGSLDAMMAGAGPTEAGGAIYSRLHNPTVARFEEGLAALEGAEASVSFASGMAAITAAVLAARTEEKQHVVGVRPIYGTTDRLLTSGLLGLETTWTDEAGVAAAVRPDTCLVMIETPVNPTLDLVDVAGVVAAAGDVPVFVDATFGTPVLQRPIEQGAALVMHSATKFLGGHGDVLAGVVSGSEGWAARLRQVRILTGAVLHPLAAYLLHRGLATLPLRVRRSEETATALAAHLVGHDGVGAVYHPSVEGRDPRGLVGAQMSGPGPMLSFEVLGPDGAPDGPGAFAAADGLLQSLRLATPAVSLGSTDTLVQHPAGLTQRVSTGEARTKGGITAGLVRVSVGLEDAGDLWDDLRRAIEAGRAAAAEPTSD</sequence>
<dbReference type="Gene3D" id="3.40.640.10">
    <property type="entry name" value="Type I PLP-dependent aspartate aminotransferase-like (Major domain)"/>
    <property type="match status" value="1"/>
</dbReference>
<dbReference type="GO" id="GO:0004123">
    <property type="term" value="F:cystathionine gamma-lyase activity"/>
    <property type="evidence" value="ECO:0007669"/>
    <property type="project" value="TreeGrafter"/>
</dbReference>
<dbReference type="InterPro" id="IPR015424">
    <property type="entry name" value="PyrdxlP-dep_Trfase"/>
</dbReference>
<dbReference type="PANTHER" id="PTHR11808">
    <property type="entry name" value="TRANS-SULFURATION ENZYME FAMILY MEMBER"/>
    <property type="match status" value="1"/>
</dbReference>
<keyword evidence="6" id="KW-1185">Reference proteome</keyword>
<comment type="cofactor">
    <cofactor evidence="1 4">
        <name>pyridoxal 5'-phosphate</name>
        <dbReference type="ChEBI" id="CHEBI:597326"/>
    </cofactor>
</comment>
<keyword evidence="2 3" id="KW-0663">Pyridoxal phosphate</keyword>
<feature type="modified residue" description="N6-(pyridoxal phosphate)lysine" evidence="3">
    <location>
        <position position="208"/>
    </location>
</feature>
<dbReference type="AlphaFoldDB" id="A0A271J0N1"/>
<evidence type="ECO:0000256" key="1">
    <source>
        <dbReference type="ARBA" id="ARBA00001933"/>
    </source>
</evidence>
<dbReference type="OrthoDB" id="9803729at2"/>
<evidence type="ECO:0000256" key="4">
    <source>
        <dbReference type="RuleBase" id="RU362118"/>
    </source>
</evidence>
<evidence type="ECO:0000313" key="6">
    <source>
        <dbReference type="Proteomes" id="UP000216339"/>
    </source>
</evidence>
<dbReference type="InterPro" id="IPR015421">
    <property type="entry name" value="PyrdxlP-dep_Trfase_major"/>
</dbReference>
<dbReference type="GO" id="GO:0030170">
    <property type="term" value="F:pyridoxal phosphate binding"/>
    <property type="evidence" value="ECO:0007669"/>
    <property type="project" value="InterPro"/>
</dbReference>
<proteinExistence type="inferred from homology"/>
<dbReference type="Pfam" id="PF01053">
    <property type="entry name" value="Cys_Met_Meta_PP"/>
    <property type="match status" value="1"/>
</dbReference>
<accession>A0A271J0N1</accession>
<dbReference type="GO" id="GO:0019343">
    <property type="term" value="P:cysteine biosynthetic process via cystathionine"/>
    <property type="evidence" value="ECO:0007669"/>
    <property type="project" value="TreeGrafter"/>
</dbReference>
<gene>
    <name evidence="5" type="ORF">BSZ37_07430</name>
</gene>
<dbReference type="FunFam" id="3.40.640.10:FF:000046">
    <property type="entry name" value="Cystathionine gamma-lyase"/>
    <property type="match status" value="1"/>
</dbReference>
<dbReference type="PANTHER" id="PTHR11808:SF85">
    <property type="entry name" value="CYSTATHIONINE GAMMA-LYASE-RELATED"/>
    <property type="match status" value="1"/>
</dbReference>
<dbReference type="GO" id="GO:0005737">
    <property type="term" value="C:cytoplasm"/>
    <property type="evidence" value="ECO:0007669"/>
    <property type="project" value="TreeGrafter"/>
</dbReference>
<dbReference type="PIRSF" id="PIRSF001434">
    <property type="entry name" value="CGS"/>
    <property type="match status" value="1"/>
</dbReference>
<dbReference type="InterPro" id="IPR000277">
    <property type="entry name" value="Cys/Met-Metab_PyrdxlP-dep_enz"/>
</dbReference>
<dbReference type="SUPFAM" id="SSF53383">
    <property type="entry name" value="PLP-dependent transferases"/>
    <property type="match status" value="1"/>
</dbReference>
<dbReference type="Gene3D" id="3.90.1150.10">
    <property type="entry name" value="Aspartate Aminotransferase, domain 1"/>
    <property type="match status" value="1"/>
</dbReference>
<evidence type="ECO:0000256" key="2">
    <source>
        <dbReference type="ARBA" id="ARBA00022898"/>
    </source>
</evidence>
<reference evidence="5 6" key="1">
    <citation type="submission" date="2016-11" db="EMBL/GenBank/DDBJ databases">
        <title>Study of marine rhodopsin-containing bacteria.</title>
        <authorList>
            <person name="Yoshizawa S."/>
            <person name="Kumagai Y."/>
            <person name="Kogure K."/>
        </authorList>
    </citation>
    <scope>NUCLEOTIDE SEQUENCE [LARGE SCALE GENOMIC DNA]</scope>
    <source>
        <strain evidence="5 6">SAORIC-28</strain>
    </source>
</reference>
<comment type="similarity">
    <text evidence="4">Belongs to the trans-sulfuration enzymes family.</text>
</comment>
<evidence type="ECO:0000313" key="5">
    <source>
        <dbReference type="EMBL" id="PAP76289.1"/>
    </source>
</evidence>
<dbReference type="RefSeq" id="WP_095509937.1">
    <property type="nucleotide sequence ID" value="NZ_MQWD01000001.1"/>
</dbReference>
<dbReference type="GO" id="GO:0019346">
    <property type="term" value="P:transsulfuration"/>
    <property type="evidence" value="ECO:0007669"/>
    <property type="project" value="InterPro"/>
</dbReference>
<protein>
    <submittedName>
        <fullName evidence="5">Cystathionine gamma-synthase</fullName>
    </submittedName>
</protein>
<dbReference type="InterPro" id="IPR015422">
    <property type="entry name" value="PyrdxlP-dep_Trfase_small"/>
</dbReference>
<organism evidence="5 6">
    <name type="scientific">Rubrivirga marina</name>
    <dbReference type="NCBI Taxonomy" id="1196024"/>
    <lineage>
        <taxon>Bacteria</taxon>
        <taxon>Pseudomonadati</taxon>
        <taxon>Rhodothermota</taxon>
        <taxon>Rhodothermia</taxon>
        <taxon>Rhodothermales</taxon>
        <taxon>Rubricoccaceae</taxon>
        <taxon>Rubrivirga</taxon>
    </lineage>
</organism>
<evidence type="ECO:0000256" key="3">
    <source>
        <dbReference type="PIRSR" id="PIRSR001434-2"/>
    </source>
</evidence>
<dbReference type="EMBL" id="MQWD01000001">
    <property type="protein sequence ID" value="PAP76289.1"/>
    <property type="molecule type" value="Genomic_DNA"/>
</dbReference>
<comment type="caution">
    <text evidence="5">The sequence shown here is derived from an EMBL/GenBank/DDBJ whole genome shotgun (WGS) entry which is preliminary data.</text>
</comment>
<dbReference type="Proteomes" id="UP000216339">
    <property type="component" value="Unassembled WGS sequence"/>
</dbReference>